<protein>
    <recommendedName>
        <fullName evidence="4">PilZ domain-containing protein</fullName>
    </recommendedName>
</protein>
<evidence type="ECO:0008006" key="4">
    <source>
        <dbReference type="Google" id="ProtNLM"/>
    </source>
</evidence>
<dbReference type="Proteomes" id="UP001179952">
    <property type="component" value="Unassembled WGS sequence"/>
</dbReference>
<reference evidence="2" key="1">
    <citation type="journal article" date="2023" name="Nat. Commun.">
        <title>Diploid and tetraploid genomes of Acorus and the evolution of monocots.</title>
        <authorList>
            <person name="Ma L."/>
            <person name="Liu K.W."/>
            <person name="Li Z."/>
            <person name="Hsiao Y.Y."/>
            <person name="Qi Y."/>
            <person name="Fu T."/>
            <person name="Tang G.D."/>
            <person name="Zhang D."/>
            <person name="Sun W.H."/>
            <person name="Liu D.K."/>
            <person name="Li Y."/>
            <person name="Chen G.Z."/>
            <person name="Liu X.D."/>
            <person name="Liao X.Y."/>
            <person name="Jiang Y.T."/>
            <person name="Yu X."/>
            <person name="Hao Y."/>
            <person name="Huang J."/>
            <person name="Zhao X.W."/>
            <person name="Ke S."/>
            <person name="Chen Y.Y."/>
            <person name="Wu W.L."/>
            <person name="Hsu J.L."/>
            <person name="Lin Y.F."/>
            <person name="Huang M.D."/>
            <person name="Li C.Y."/>
            <person name="Huang L."/>
            <person name="Wang Z.W."/>
            <person name="Zhao X."/>
            <person name="Zhong W.Y."/>
            <person name="Peng D.H."/>
            <person name="Ahmad S."/>
            <person name="Lan S."/>
            <person name="Zhang J.S."/>
            <person name="Tsai W.C."/>
            <person name="Van de Peer Y."/>
            <person name="Liu Z.J."/>
        </authorList>
    </citation>
    <scope>NUCLEOTIDE SEQUENCE</scope>
    <source>
        <strain evidence="2">SCP</strain>
    </source>
</reference>
<sequence>MASSKRPIVLAEDAPWRKNPSGSKPIPKIHQNPLIRVQQSPASDYGLAVMRHANPIGGGLAFDAKLEPAGPDCVVPGQVAPVRILGLKVWPVNVDLKFMEPVQRELQTMGKFLDSAVNLMNASFQDR</sequence>
<evidence type="ECO:0000313" key="2">
    <source>
        <dbReference type="EMBL" id="KAK1257051.1"/>
    </source>
</evidence>
<dbReference type="EMBL" id="JAUJYN010000063">
    <property type="protein sequence ID" value="KAK1257051.1"/>
    <property type="molecule type" value="Genomic_DNA"/>
</dbReference>
<keyword evidence="3" id="KW-1185">Reference proteome</keyword>
<reference evidence="2" key="2">
    <citation type="submission" date="2023-06" db="EMBL/GenBank/DDBJ databases">
        <authorList>
            <person name="Ma L."/>
            <person name="Liu K.-W."/>
            <person name="Li Z."/>
            <person name="Hsiao Y.-Y."/>
            <person name="Qi Y."/>
            <person name="Fu T."/>
            <person name="Tang G."/>
            <person name="Zhang D."/>
            <person name="Sun W.-H."/>
            <person name="Liu D.-K."/>
            <person name="Li Y."/>
            <person name="Chen G.-Z."/>
            <person name="Liu X.-D."/>
            <person name="Liao X.-Y."/>
            <person name="Jiang Y.-T."/>
            <person name="Yu X."/>
            <person name="Hao Y."/>
            <person name="Huang J."/>
            <person name="Zhao X.-W."/>
            <person name="Ke S."/>
            <person name="Chen Y.-Y."/>
            <person name="Wu W.-L."/>
            <person name="Hsu J.-L."/>
            <person name="Lin Y.-F."/>
            <person name="Huang M.-D."/>
            <person name="Li C.-Y."/>
            <person name="Huang L."/>
            <person name="Wang Z.-W."/>
            <person name="Zhao X."/>
            <person name="Zhong W.-Y."/>
            <person name="Peng D.-H."/>
            <person name="Ahmad S."/>
            <person name="Lan S."/>
            <person name="Zhang J.-S."/>
            <person name="Tsai W.-C."/>
            <person name="Van De Peer Y."/>
            <person name="Liu Z.-J."/>
        </authorList>
    </citation>
    <scope>NUCLEOTIDE SEQUENCE</scope>
    <source>
        <strain evidence="2">SCP</strain>
        <tissue evidence="2">Leaves</tissue>
    </source>
</reference>
<accession>A0AAV8ZX33</accession>
<dbReference type="PANTHER" id="PTHR36737">
    <property type="entry name" value="EXPRESSED PROTEIN"/>
    <property type="match status" value="1"/>
</dbReference>
<dbReference type="GO" id="GO:0009941">
    <property type="term" value="C:chloroplast envelope"/>
    <property type="evidence" value="ECO:0007669"/>
    <property type="project" value="TreeGrafter"/>
</dbReference>
<feature type="region of interest" description="Disordered" evidence="1">
    <location>
        <begin position="1"/>
        <end position="28"/>
    </location>
</feature>
<evidence type="ECO:0000256" key="1">
    <source>
        <dbReference type="SAM" id="MobiDB-lite"/>
    </source>
</evidence>
<evidence type="ECO:0000313" key="3">
    <source>
        <dbReference type="Proteomes" id="UP001179952"/>
    </source>
</evidence>
<comment type="caution">
    <text evidence="2">The sequence shown here is derived from an EMBL/GenBank/DDBJ whole genome shotgun (WGS) entry which is preliminary data.</text>
</comment>
<name>A0AAV8ZX33_ACOGR</name>
<gene>
    <name evidence="2" type="ORF">QJS04_geneDACA023724</name>
</gene>
<dbReference type="PANTHER" id="PTHR36737:SF1">
    <property type="entry name" value="EXPRESSED PROTEIN"/>
    <property type="match status" value="1"/>
</dbReference>
<organism evidence="2 3">
    <name type="scientific">Acorus gramineus</name>
    <name type="common">Dwarf sweet flag</name>
    <dbReference type="NCBI Taxonomy" id="55184"/>
    <lineage>
        <taxon>Eukaryota</taxon>
        <taxon>Viridiplantae</taxon>
        <taxon>Streptophyta</taxon>
        <taxon>Embryophyta</taxon>
        <taxon>Tracheophyta</taxon>
        <taxon>Spermatophyta</taxon>
        <taxon>Magnoliopsida</taxon>
        <taxon>Liliopsida</taxon>
        <taxon>Acoraceae</taxon>
        <taxon>Acorus</taxon>
    </lineage>
</organism>
<proteinExistence type="predicted"/>
<dbReference type="AlphaFoldDB" id="A0AAV8ZX33"/>